<dbReference type="Proteomes" id="UP000825729">
    <property type="component" value="Unassembled WGS sequence"/>
</dbReference>
<dbReference type="EMBL" id="JAINDJ010000005">
    <property type="protein sequence ID" value="KAG9446156.1"/>
    <property type="molecule type" value="Genomic_DNA"/>
</dbReference>
<dbReference type="AlphaFoldDB" id="A0AAV7EE58"/>
<accession>A0AAV7EE58</accession>
<dbReference type="FunFam" id="3.30.70.270:FF:000020">
    <property type="entry name" value="Transposon Tf2-6 polyprotein-like Protein"/>
    <property type="match status" value="1"/>
</dbReference>
<feature type="domain" description="RNase H type-1" evidence="1">
    <location>
        <begin position="157"/>
        <end position="290"/>
    </location>
</feature>
<dbReference type="Gene3D" id="3.30.420.10">
    <property type="entry name" value="Ribonuclease H-like superfamily/Ribonuclease H"/>
    <property type="match status" value="1"/>
</dbReference>
<dbReference type="Pfam" id="PF13456">
    <property type="entry name" value="RVT_3"/>
    <property type="match status" value="1"/>
</dbReference>
<dbReference type="CDD" id="cd09279">
    <property type="entry name" value="RNase_HI_like"/>
    <property type="match status" value="1"/>
</dbReference>
<dbReference type="InterPro" id="IPR041577">
    <property type="entry name" value="RT_RNaseH_2"/>
</dbReference>
<dbReference type="InterPro" id="IPR043502">
    <property type="entry name" value="DNA/RNA_pol_sf"/>
</dbReference>
<dbReference type="InterPro" id="IPR012337">
    <property type="entry name" value="RNaseH-like_sf"/>
</dbReference>
<gene>
    <name evidence="2" type="ORF">H6P81_012284</name>
</gene>
<dbReference type="SUPFAM" id="SSF53098">
    <property type="entry name" value="Ribonuclease H-like"/>
    <property type="match status" value="1"/>
</dbReference>
<evidence type="ECO:0000313" key="3">
    <source>
        <dbReference type="Proteomes" id="UP000825729"/>
    </source>
</evidence>
<dbReference type="GO" id="GO:0004523">
    <property type="term" value="F:RNA-DNA hybrid ribonuclease activity"/>
    <property type="evidence" value="ECO:0007669"/>
    <property type="project" value="InterPro"/>
</dbReference>
<dbReference type="PROSITE" id="PS50879">
    <property type="entry name" value="RNASE_H_1"/>
    <property type="match status" value="1"/>
</dbReference>
<dbReference type="InterPro" id="IPR036397">
    <property type="entry name" value="RNaseH_sf"/>
</dbReference>
<dbReference type="GO" id="GO:0003676">
    <property type="term" value="F:nucleic acid binding"/>
    <property type="evidence" value="ECO:0007669"/>
    <property type="project" value="InterPro"/>
</dbReference>
<dbReference type="Gene3D" id="3.30.70.270">
    <property type="match status" value="1"/>
</dbReference>
<sequence length="392" mass="44912">MPEPRNVSELKSFQGHLAYIRCFISNLAGICQPFSHLLKKDTPFEWDDSCRNAFNNIKEYLTKPPVLVAPIVDRLLLLYIAAQEKSVGALLSQCDENNKERRLPKWALILSEVEINFVPQRAIKGQALANFLAHHPVPAEWELTEEFPHEEIFLVEVLPPWEMYFDGDAQRNGVGTGVLFVSPRRDLLPYSFVLTQNCSNNEAQYQAILLRLGTTIEMKLPQLNIYDDSALVIKQLTREFEVKNPKLIQFWRHAGELLARIPEASLHYVPRFENGPAGALAGIAASFAQFNERPSQVPICERWVVPLPVEEEIEEEQIEEIEESLPISTSQNTTGDWREPITNFLPHGILPVDLRERVQIRRAAPKYVFINDILYRRSYEGLLLRCLSKEEG</sequence>
<dbReference type="InterPro" id="IPR043128">
    <property type="entry name" value="Rev_trsase/Diguanyl_cyclase"/>
</dbReference>
<protein>
    <recommendedName>
        <fullName evidence="1">RNase H type-1 domain-containing protein</fullName>
    </recommendedName>
</protein>
<organism evidence="2 3">
    <name type="scientific">Aristolochia fimbriata</name>
    <name type="common">White veined hardy Dutchman's pipe vine</name>
    <dbReference type="NCBI Taxonomy" id="158543"/>
    <lineage>
        <taxon>Eukaryota</taxon>
        <taxon>Viridiplantae</taxon>
        <taxon>Streptophyta</taxon>
        <taxon>Embryophyta</taxon>
        <taxon>Tracheophyta</taxon>
        <taxon>Spermatophyta</taxon>
        <taxon>Magnoliopsida</taxon>
        <taxon>Magnoliidae</taxon>
        <taxon>Piperales</taxon>
        <taxon>Aristolochiaceae</taxon>
        <taxon>Aristolochia</taxon>
    </lineage>
</organism>
<dbReference type="PANTHER" id="PTHR48475">
    <property type="entry name" value="RIBONUCLEASE H"/>
    <property type="match status" value="1"/>
</dbReference>
<dbReference type="InterPro" id="IPR002156">
    <property type="entry name" value="RNaseH_domain"/>
</dbReference>
<name>A0AAV7EE58_ARIFI</name>
<evidence type="ECO:0000313" key="2">
    <source>
        <dbReference type="EMBL" id="KAG9446156.1"/>
    </source>
</evidence>
<comment type="caution">
    <text evidence="2">The sequence shown here is derived from an EMBL/GenBank/DDBJ whole genome shotgun (WGS) entry which is preliminary data.</text>
</comment>
<dbReference type="PANTHER" id="PTHR48475:SF1">
    <property type="entry name" value="RNASE H TYPE-1 DOMAIN-CONTAINING PROTEIN"/>
    <property type="match status" value="1"/>
</dbReference>
<reference evidence="2 3" key="1">
    <citation type="submission" date="2021-07" db="EMBL/GenBank/DDBJ databases">
        <title>The Aristolochia fimbriata genome: insights into angiosperm evolution, floral development and chemical biosynthesis.</title>
        <authorList>
            <person name="Jiao Y."/>
        </authorList>
    </citation>
    <scope>NUCLEOTIDE SEQUENCE [LARGE SCALE GENOMIC DNA]</scope>
    <source>
        <strain evidence="2">IBCAS-2021</strain>
        <tissue evidence="2">Leaf</tissue>
    </source>
</reference>
<dbReference type="SUPFAM" id="SSF56672">
    <property type="entry name" value="DNA/RNA polymerases"/>
    <property type="match status" value="1"/>
</dbReference>
<evidence type="ECO:0000259" key="1">
    <source>
        <dbReference type="PROSITE" id="PS50879"/>
    </source>
</evidence>
<proteinExistence type="predicted"/>
<dbReference type="Pfam" id="PF17919">
    <property type="entry name" value="RT_RNaseH_2"/>
    <property type="match status" value="1"/>
</dbReference>
<keyword evidence="3" id="KW-1185">Reference proteome</keyword>